<protein>
    <submittedName>
        <fullName evidence="1">Uncharacterized protein</fullName>
    </submittedName>
</protein>
<evidence type="ECO:0000313" key="1">
    <source>
        <dbReference type="EMBL" id="GLV56852.1"/>
    </source>
</evidence>
<keyword evidence="2" id="KW-1185">Reference proteome</keyword>
<proteinExistence type="predicted"/>
<accession>A0ABQ6FSW2</accession>
<reference evidence="1 2" key="1">
    <citation type="submission" date="2023-02" db="EMBL/GenBank/DDBJ databases">
        <title>Dictyobacter halimunensis sp. nov., a new member of the class Ktedonobacteria from forest soil in a geothermal area.</title>
        <authorList>
            <person name="Rachmania M.K."/>
            <person name="Ningsih F."/>
            <person name="Sakai Y."/>
            <person name="Yabe S."/>
            <person name="Yokota A."/>
            <person name="Sjamsuridzal W."/>
        </authorList>
    </citation>
    <scope>NUCLEOTIDE SEQUENCE [LARGE SCALE GENOMIC DNA]</scope>
    <source>
        <strain evidence="1 2">S3.2.2.5</strain>
    </source>
</reference>
<dbReference type="Proteomes" id="UP001344906">
    <property type="component" value="Unassembled WGS sequence"/>
</dbReference>
<dbReference type="EMBL" id="BSRI01000002">
    <property type="protein sequence ID" value="GLV56852.1"/>
    <property type="molecule type" value="Genomic_DNA"/>
</dbReference>
<evidence type="ECO:0000313" key="2">
    <source>
        <dbReference type="Proteomes" id="UP001344906"/>
    </source>
</evidence>
<name>A0ABQ6FSW2_9CHLR</name>
<sequence>MLREHWMEMRAIGSAQSALRKLAKLLPDMAERIANGVICLNSFLSFLCFI</sequence>
<organism evidence="1 2">
    <name type="scientific">Dictyobacter halimunensis</name>
    <dbReference type="NCBI Taxonomy" id="3026934"/>
    <lineage>
        <taxon>Bacteria</taxon>
        <taxon>Bacillati</taxon>
        <taxon>Chloroflexota</taxon>
        <taxon>Ktedonobacteria</taxon>
        <taxon>Ktedonobacterales</taxon>
        <taxon>Dictyobacteraceae</taxon>
        <taxon>Dictyobacter</taxon>
    </lineage>
</organism>
<gene>
    <name evidence="1" type="ORF">KDH_36910</name>
</gene>
<comment type="caution">
    <text evidence="1">The sequence shown here is derived from an EMBL/GenBank/DDBJ whole genome shotgun (WGS) entry which is preliminary data.</text>
</comment>